<protein>
    <submittedName>
        <fullName evidence="1">Uncharacterized protein</fullName>
    </submittedName>
</protein>
<sequence length="104" mass="11924">MTTRGKEFLESEFKRLFQEWYQPKEGSTSAEVMVYGGDTRMIIGKVLEKLLVLQEKYNILAKGPYHLLIDNPSQPAHGNNPGHILMSEELEHHSHLMDSKSLID</sequence>
<evidence type="ECO:0000313" key="2">
    <source>
        <dbReference type="Proteomes" id="UP001165960"/>
    </source>
</evidence>
<dbReference type="EMBL" id="QTSX02003597">
    <property type="protein sequence ID" value="KAJ9070012.1"/>
    <property type="molecule type" value="Genomic_DNA"/>
</dbReference>
<gene>
    <name evidence="1" type="ORF">DSO57_1012922</name>
</gene>
<keyword evidence="2" id="KW-1185">Reference proteome</keyword>
<organism evidence="1 2">
    <name type="scientific">Entomophthora muscae</name>
    <dbReference type="NCBI Taxonomy" id="34485"/>
    <lineage>
        <taxon>Eukaryota</taxon>
        <taxon>Fungi</taxon>
        <taxon>Fungi incertae sedis</taxon>
        <taxon>Zoopagomycota</taxon>
        <taxon>Entomophthoromycotina</taxon>
        <taxon>Entomophthoromycetes</taxon>
        <taxon>Entomophthorales</taxon>
        <taxon>Entomophthoraceae</taxon>
        <taxon>Entomophthora</taxon>
    </lineage>
</organism>
<accession>A0ACC2T614</accession>
<comment type="caution">
    <text evidence="1">The sequence shown here is derived from an EMBL/GenBank/DDBJ whole genome shotgun (WGS) entry which is preliminary data.</text>
</comment>
<evidence type="ECO:0000313" key="1">
    <source>
        <dbReference type="EMBL" id="KAJ9070012.1"/>
    </source>
</evidence>
<name>A0ACC2T614_9FUNG</name>
<dbReference type="Proteomes" id="UP001165960">
    <property type="component" value="Unassembled WGS sequence"/>
</dbReference>
<reference evidence="1" key="1">
    <citation type="submission" date="2022-04" db="EMBL/GenBank/DDBJ databases">
        <title>Genome of the entomopathogenic fungus Entomophthora muscae.</title>
        <authorList>
            <person name="Elya C."/>
            <person name="Lovett B.R."/>
            <person name="Lee E."/>
            <person name="Macias A.M."/>
            <person name="Hajek A.E."/>
            <person name="De Bivort B.L."/>
            <person name="Kasson M.T."/>
            <person name="De Fine Licht H.H."/>
            <person name="Stajich J.E."/>
        </authorList>
    </citation>
    <scope>NUCLEOTIDE SEQUENCE</scope>
    <source>
        <strain evidence="1">Berkeley</strain>
    </source>
</reference>
<proteinExistence type="predicted"/>